<organism evidence="3 4">
    <name type="scientific">Candidatus Uhrbacteria bacterium CG_4_9_14_3_um_filter_36_7</name>
    <dbReference type="NCBI Taxonomy" id="1975033"/>
    <lineage>
        <taxon>Bacteria</taxon>
        <taxon>Candidatus Uhriibacteriota</taxon>
    </lineage>
</organism>
<dbReference type="AlphaFoldDB" id="A0A2M7XHV8"/>
<sequence>MFQRKASKSWGQGRREGFNHGGGDRPRPRLFQAVCDQCESPCQVPFRPSGQKPVLCSNCFEKQDNRHSGGSNFEQSRHFKNTSHEYSSPSKNQDEMIKQLKTLNTKMDQLLEIMGNQSEKEEI</sequence>
<dbReference type="Proteomes" id="UP000229749">
    <property type="component" value="Unassembled WGS sequence"/>
</dbReference>
<evidence type="ECO:0000256" key="1">
    <source>
        <dbReference type="SAM" id="MobiDB-lite"/>
    </source>
</evidence>
<evidence type="ECO:0000259" key="2">
    <source>
        <dbReference type="Pfam" id="PF23477"/>
    </source>
</evidence>
<gene>
    <name evidence="3" type="ORF">CO172_01390</name>
</gene>
<comment type="caution">
    <text evidence="3">The sequence shown here is derived from an EMBL/GenBank/DDBJ whole genome shotgun (WGS) entry which is preliminary data.</text>
</comment>
<proteinExistence type="predicted"/>
<dbReference type="Pfam" id="PF23477">
    <property type="entry name" value="zf_Tbcl_2"/>
    <property type="match status" value="1"/>
</dbReference>
<dbReference type="NCBIfam" id="TIGR04272">
    <property type="entry name" value="cxxc_cxxc_Mbark"/>
    <property type="match status" value="1"/>
</dbReference>
<dbReference type="InterPro" id="IPR026363">
    <property type="entry name" value="CxxC-x17-CxxC_dom"/>
</dbReference>
<name>A0A2M7XHV8_9BACT</name>
<feature type="region of interest" description="Disordered" evidence="1">
    <location>
        <begin position="64"/>
        <end position="94"/>
    </location>
</feature>
<accession>A0A2M7XHV8</accession>
<evidence type="ECO:0000313" key="4">
    <source>
        <dbReference type="Proteomes" id="UP000229749"/>
    </source>
</evidence>
<evidence type="ECO:0000313" key="3">
    <source>
        <dbReference type="EMBL" id="PJA47461.1"/>
    </source>
</evidence>
<dbReference type="EMBL" id="PFWS01000020">
    <property type="protein sequence ID" value="PJA47461.1"/>
    <property type="molecule type" value="Genomic_DNA"/>
</dbReference>
<reference evidence="4" key="1">
    <citation type="submission" date="2017-09" db="EMBL/GenBank/DDBJ databases">
        <title>Depth-based differentiation of microbial function through sediment-hosted aquifers and enrichment of novel symbionts in the deep terrestrial subsurface.</title>
        <authorList>
            <person name="Probst A.J."/>
            <person name="Ladd B."/>
            <person name="Jarett J.K."/>
            <person name="Geller-Mcgrath D.E."/>
            <person name="Sieber C.M.K."/>
            <person name="Emerson J.B."/>
            <person name="Anantharaman K."/>
            <person name="Thomas B.C."/>
            <person name="Malmstrom R."/>
            <person name="Stieglmeier M."/>
            <person name="Klingl A."/>
            <person name="Woyke T."/>
            <person name="Ryan C.M."/>
            <person name="Banfield J.F."/>
        </authorList>
    </citation>
    <scope>NUCLEOTIDE SEQUENCE [LARGE SCALE GENOMIC DNA]</scope>
</reference>
<feature type="region of interest" description="Disordered" evidence="1">
    <location>
        <begin position="1"/>
        <end position="26"/>
    </location>
</feature>
<protein>
    <recommendedName>
        <fullName evidence="2">CxxC-x17-CxxC domain-containing protein</fullName>
    </recommendedName>
</protein>
<feature type="compositionally biased region" description="Basic and acidic residues" evidence="1">
    <location>
        <begin position="13"/>
        <end position="26"/>
    </location>
</feature>
<feature type="domain" description="CxxC-x17-CxxC" evidence="2">
    <location>
        <begin position="30"/>
        <end position="63"/>
    </location>
</feature>